<proteinExistence type="predicted"/>
<feature type="domain" description="Chorismate mutase" evidence="20">
    <location>
        <begin position="1"/>
        <end position="87"/>
    </location>
</feature>
<feature type="domain" description="ACT" evidence="22">
    <location>
        <begin position="279"/>
        <end position="357"/>
    </location>
</feature>
<evidence type="ECO:0000313" key="23">
    <source>
        <dbReference type="EMBL" id="KAB7730176.1"/>
    </source>
</evidence>
<dbReference type="PROSITE" id="PS51171">
    <property type="entry name" value="PREPHENATE_DEHYDR_3"/>
    <property type="match status" value="1"/>
</dbReference>
<feature type="site" description="Essential for prephenate dehydratase activity" evidence="19">
    <location>
        <position position="257"/>
    </location>
</feature>
<evidence type="ECO:0000256" key="7">
    <source>
        <dbReference type="ARBA" id="ARBA00013147"/>
    </source>
</evidence>
<evidence type="ECO:0000256" key="12">
    <source>
        <dbReference type="ARBA" id="ARBA00023222"/>
    </source>
</evidence>
<evidence type="ECO:0000259" key="21">
    <source>
        <dbReference type="PROSITE" id="PS51171"/>
    </source>
</evidence>
<comment type="caution">
    <text evidence="23">The sequence shown here is derived from an EMBL/GenBank/DDBJ whole genome shotgun (WGS) entry which is preliminary data.</text>
</comment>
<evidence type="ECO:0000256" key="2">
    <source>
        <dbReference type="ARBA" id="ARBA00002364"/>
    </source>
</evidence>
<comment type="catalytic activity">
    <reaction evidence="18">
        <text>prephenate + H(+) = 3-phenylpyruvate + CO2 + H2O</text>
        <dbReference type="Rhea" id="RHEA:21648"/>
        <dbReference type="ChEBI" id="CHEBI:15377"/>
        <dbReference type="ChEBI" id="CHEBI:15378"/>
        <dbReference type="ChEBI" id="CHEBI:16526"/>
        <dbReference type="ChEBI" id="CHEBI:18005"/>
        <dbReference type="ChEBI" id="CHEBI:29934"/>
        <dbReference type="EC" id="4.2.1.51"/>
    </reaction>
</comment>
<dbReference type="SUPFAM" id="SSF53850">
    <property type="entry name" value="Periplasmic binding protein-like II"/>
    <property type="match status" value="1"/>
</dbReference>
<dbReference type="Gene3D" id="3.30.70.260">
    <property type="match status" value="1"/>
</dbReference>
<evidence type="ECO:0000256" key="4">
    <source>
        <dbReference type="ARBA" id="ARBA00004741"/>
    </source>
</evidence>
<dbReference type="PROSITE" id="PS51671">
    <property type="entry name" value="ACT"/>
    <property type="match status" value="1"/>
</dbReference>
<dbReference type="NCBIfam" id="NF008865">
    <property type="entry name" value="PRK11898.1"/>
    <property type="match status" value="1"/>
</dbReference>
<keyword evidence="14 23" id="KW-0456">Lyase</keyword>
<dbReference type="CDD" id="cd04905">
    <property type="entry name" value="ACT_CM-PDT"/>
    <property type="match status" value="1"/>
</dbReference>
<comment type="subcellular location">
    <subcellularLocation>
        <location evidence="3">Cytoplasm</location>
    </subcellularLocation>
</comment>
<dbReference type="InterPro" id="IPR036979">
    <property type="entry name" value="CM_dom_sf"/>
</dbReference>
<dbReference type="Proteomes" id="UP000488299">
    <property type="component" value="Unassembled WGS sequence"/>
</dbReference>
<keyword evidence="13" id="KW-0413">Isomerase</keyword>
<sequence length="357" mass="40078">MTLQNLRDQIDSLDDQLLQLLNQRMNFVRQVGELKRSTNSIIYRPERERQILDRMNALNGGPLSESALEAIFLEIFAAARNMELPERVAFLGPEGSFTHQAAESRFGAVSAYMAQPTIRSVFESVETGRARFGVVPIENNQEGVVNETIDLLNEKNLMIAAEAEIAVHFTFATQTDNLADITHIYSKDIAFRQCSKFLNDSFDGLQAEMVPVESTSKAAKMAAQQPRTAAICSHIAAKLFGVPVLFDNIEDSNLNRTRFLLLAKDFRNEPSGRDKTTLIARLQNSNSPGVLAEFLQEFNARGINLTKIESRPLREGATFRYWFLLECEGHADDPALQEILNHHTADVKWLGSYVRVS</sequence>
<evidence type="ECO:0000256" key="3">
    <source>
        <dbReference type="ARBA" id="ARBA00004496"/>
    </source>
</evidence>
<dbReference type="UniPathway" id="UPA00120">
    <property type="reaction ID" value="UER00203"/>
</dbReference>
<dbReference type="Pfam" id="PF01842">
    <property type="entry name" value="ACT"/>
    <property type="match status" value="1"/>
</dbReference>
<dbReference type="EMBL" id="WELI01000005">
    <property type="protein sequence ID" value="KAB7730176.1"/>
    <property type="molecule type" value="Genomic_DNA"/>
</dbReference>
<dbReference type="PIRSF" id="PIRSF001500">
    <property type="entry name" value="Chor_mut_pdt_Ppr"/>
    <property type="match status" value="1"/>
</dbReference>
<dbReference type="RefSeq" id="WP_152124781.1">
    <property type="nucleotide sequence ID" value="NZ_WELI01000005.1"/>
</dbReference>
<evidence type="ECO:0000256" key="9">
    <source>
        <dbReference type="ARBA" id="ARBA00022490"/>
    </source>
</evidence>
<gene>
    <name evidence="23" type="primary">pheA</name>
    <name evidence="23" type="ORF">F5984_13435</name>
</gene>
<evidence type="ECO:0000259" key="20">
    <source>
        <dbReference type="PROSITE" id="PS51168"/>
    </source>
</evidence>
<dbReference type="InterPro" id="IPR045865">
    <property type="entry name" value="ACT-like_dom_sf"/>
</dbReference>
<evidence type="ECO:0000256" key="11">
    <source>
        <dbReference type="ARBA" id="ARBA00023141"/>
    </source>
</evidence>
<comment type="pathway">
    <text evidence="4">Amino-acid biosynthesis; L-phenylalanine biosynthesis; phenylpyruvate from prephenate: step 1/1.</text>
</comment>
<dbReference type="InterPro" id="IPR002912">
    <property type="entry name" value="ACT_dom"/>
</dbReference>
<evidence type="ECO:0000256" key="5">
    <source>
        <dbReference type="ARBA" id="ARBA00004817"/>
    </source>
</evidence>
<evidence type="ECO:0000256" key="19">
    <source>
        <dbReference type="PIRSR" id="PIRSR001500-2"/>
    </source>
</evidence>
<dbReference type="SUPFAM" id="SSF55021">
    <property type="entry name" value="ACT-like"/>
    <property type="match status" value="1"/>
</dbReference>
<dbReference type="SUPFAM" id="SSF48600">
    <property type="entry name" value="Chorismate mutase II"/>
    <property type="match status" value="1"/>
</dbReference>
<dbReference type="InterPro" id="IPR010957">
    <property type="entry name" value="G/b/e-P-prot_chorismate_mutase"/>
</dbReference>
<dbReference type="Gene3D" id="3.40.190.10">
    <property type="entry name" value="Periplasmic binding protein-like II"/>
    <property type="match status" value="2"/>
</dbReference>
<dbReference type="InterPro" id="IPR008242">
    <property type="entry name" value="Chor_mutase/pphenate_deHydtase"/>
</dbReference>
<dbReference type="InterPro" id="IPR002701">
    <property type="entry name" value="CM_II_prokaryot"/>
</dbReference>
<accession>A0A7J5TYE9</accession>
<evidence type="ECO:0000256" key="1">
    <source>
        <dbReference type="ARBA" id="ARBA00000824"/>
    </source>
</evidence>
<evidence type="ECO:0000256" key="6">
    <source>
        <dbReference type="ARBA" id="ARBA00012404"/>
    </source>
</evidence>
<dbReference type="UniPathway" id="UPA00121">
    <property type="reaction ID" value="UER00345"/>
</dbReference>
<keyword evidence="9" id="KW-0963">Cytoplasm</keyword>
<evidence type="ECO:0000256" key="8">
    <source>
        <dbReference type="ARBA" id="ARBA00014401"/>
    </source>
</evidence>
<evidence type="ECO:0000256" key="16">
    <source>
        <dbReference type="ARBA" id="ARBA00031175"/>
    </source>
</evidence>
<dbReference type="SMART" id="SM00830">
    <property type="entry name" value="CM_2"/>
    <property type="match status" value="1"/>
</dbReference>
<evidence type="ECO:0000256" key="18">
    <source>
        <dbReference type="ARBA" id="ARBA00047848"/>
    </source>
</evidence>
<dbReference type="EC" id="5.4.99.5" evidence="6"/>
<dbReference type="PROSITE" id="PS00858">
    <property type="entry name" value="PREPHENATE_DEHYDR_2"/>
    <property type="match status" value="1"/>
</dbReference>
<dbReference type="PANTHER" id="PTHR21022:SF19">
    <property type="entry name" value="PREPHENATE DEHYDRATASE-RELATED"/>
    <property type="match status" value="1"/>
</dbReference>
<dbReference type="Pfam" id="PF01817">
    <property type="entry name" value="CM_2"/>
    <property type="match status" value="1"/>
</dbReference>
<keyword evidence="11" id="KW-0057">Aromatic amino acid biosynthesis</keyword>
<keyword evidence="24" id="KW-1185">Reference proteome</keyword>
<organism evidence="23 24">
    <name type="scientific">Rudanella paleaurantiibacter</name>
    <dbReference type="NCBI Taxonomy" id="2614655"/>
    <lineage>
        <taxon>Bacteria</taxon>
        <taxon>Pseudomonadati</taxon>
        <taxon>Bacteroidota</taxon>
        <taxon>Cytophagia</taxon>
        <taxon>Cytophagales</taxon>
        <taxon>Cytophagaceae</taxon>
        <taxon>Rudanella</taxon>
    </lineage>
</organism>
<evidence type="ECO:0000256" key="17">
    <source>
        <dbReference type="ARBA" id="ARBA00031520"/>
    </source>
</evidence>
<dbReference type="Gene3D" id="1.20.59.10">
    <property type="entry name" value="Chorismate mutase"/>
    <property type="match status" value="1"/>
</dbReference>
<keyword evidence="10" id="KW-0028">Amino-acid biosynthesis</keyword>
<dbReference type="PROSITE" id="PS00857">
    <property type="entry name" value="PREPHENATE_DEHYDR_1"/>
    <property type="match status" value="1"/>
</dbReference>
<dbReference type="InterPro" id="IPR001086">
    <property type="entry name" value="Preph_deHydtase"/>
</dbReference>
<comment type="function">
    <text evidence="2">Catalyzes the Claisen rearrangement of chorismate to prephenate and the decarboxylation/dehydration of prephenate to phenylpyruvate.</text>
</comment>
<dbReference type="GO" id="GO:0004106">
    <property type="term" value="F:chorismate mutase activity"/>
    <property type="evidence" value="ECO:0007669"/>
    <property type="project" value="UniProtKB-EC"/>
</dbReference>
<evidence type="ECO:0000313" key="24">
    <source>
        <dbReference type="Proteomes" id="UP000488299"/>
    </source>
</evidence>
<evidence type="ECO:0000256" key="14">
    <source>
        <dbReference type="ARBA" id="ARBA00023239"/>
    </source>
</evidence>
<dbReference type="AlphaFoldDB" id="A0A7J5TYE9"/>
<dbReference type="InterPro" id="IPR036263">
    <property type="entry name" value="Chorismate_II_sf"/>
</dbReference>
<dbReference type="GO" id="GO:0009094">
    <property type="term" value="P:L-phenylalanine biosynthetic process"/>
    <property type="evidence" value="ECO:0007669"/>
    <property type="project" value="UniProtKB-UniPathway"/>
</dbReference>
<dbReference type="GO" id="GO:0005737">
    <property type="term" value="C:cytoplasm"/>
    <property type="evidence" value="ECO:0007669"/>
    <property type="project" value="UniProtKB-SubCell"/>
</dbReference>
<comment type="catalytic activity">
    <reaction evidence="1">
        <text>chorismate = prephenate</text>
        <dbReference type="Rhea" id="RHEA:13897"/>
        <dbReference type="ChEBI" id="CHEBI:29748"/>
        <dbReference type="ChEBI" id="CHEBI:29934"/>
        <dbReference type="EC" id="5.4.99.5"/>
    </reaction>
</comment>
<dbReference type="GO" id="GO:0004664">
    <property type="term" value="F:prephenate dehydratase activity"/>
    <property type="evidence" value="ECO:0007669"/>
    <property type="project" value="UniProtKB-EC"/>
</dbReference>
<dbReference type="PANTHER" id="PTHR21022">
    <property type="entry name" value="PREPHENATE DEHYDRATASE P PROTEIN"/>
    <property type="match status" value="1"/>
</dbReference>
<dbReference type="InterPro" id="IPR018528">
    <property type="entry name" value="Preph_deHydtase_CS"/>
</dbReference>
<feature type="domain" description="Prephenate dehydratase" evidence="21">
    <location>
        <begin position="87"/>
        <end position="264"/>
    </location>
</feature>
<evidence type="ECO:0000256" key="10">
    <source>
        <dbReference type="ARBA" id="ARBA00022605"/>
    </source>
</evidence>
<evidence type="ECO:0000259" key="22">
    <source>
        <dbReference type="PROSITE" id="PS51671"/>
    </source>
</evidence>
<dbReference type="CDD" id="cd13630">
    <property type="entry name" value="PBP2_PDT_1"/>
    <property type="match status" value="1"/>
</dbReference>
<dbReference type="GO" id="GO:0046417">
    <property type="term" value="P:chorismate metabolic process"/>
    <property type="evidence" value="ECO:0007669"/>
    <property type="project" value="InterPro"/>
</dbReference>
<reference evidence="23 24" key="1">
    <citation type="submission" date="2019-10" db="EMBL/GenBank/DDBJ databases">
        <title>Rudanella paleaurantiibacter sp. nov., isolated from sludge.</title>
        <authorList>
            <person name="Xu S.Q."/>
        </authorList>
    </citation>
    <scope>NUCLEOTIDE SEQUENCE [LARGE SCALE GENOMIC DNA]</scope>
    <source>
        <strain evidence="23 24">HX-22-17</strain>
    </source>
</reference>
<dbReference type="NCBIfam" id="TIGR01807">
    <property type="entry name" value="CM_P2"/>
    <property type="match status" value="1"/>
</dbReference>
<evidence type="ECO:0000256" key="15">
    <source>
        <dbReference type="ARBA" id="ARBA00023268"/>
    </source>
</evidence>
<protein>
    <recommendedName>
        <fullName evidence="8">Bifunctional chorismate mutase/prephenate dehydratase</fullName>
        <ecNumber evidence="7">4.2.1.51</ecNumber>
        <ecNumber evidence="6">5.4.99.5</ecNumber>
    </recommendedName>
    <alternativeName>
        <fullName evidence="17">Chorismate mutase-prephenate dehydratase</fullName>
    </alternativeName>
    <alternativeName>
        <fullName evidence="16">p-protein</fullName>
    </alternativeName>
</protein>
<dbReference type="PROSITE" id="PS51168">
    <property type="entry name" value="CHORISMATE_MUT_2"/>
    <property type="match status" value="1"/>
</dbReference>
<keyword evidence="15" id="KW-0511">Multifunctional enzyme</keyword>
<dbReference type="Pfam" id="PF00800">
    <property type="entry name" value="PDT"/>
    <property type="match status" value="1"/>
</dbReference>
<name>A0A7J5TYE9_9BACT</name>
<keyword evidence="12" id="KW-0584">Phenylalanine biosynthesis</keyword>
<evidence type="ECO:0000256" key="13">
    <source>
        <dbReference type="ARBA" id="ARBA00023235"/>
    </source>
</evidence>
<dbReference type="EC" id="4.2.1.51" evidence="7"/>
<comment type="pathway">
    <text evidence="5">Metabolic intermediate biosynthesis; prephenate biosynthesis; prephenate from chorismate: step 1/1.</text>
</comment>